<dbReference type="Gene3D" id="2.60.120.260">
    <property type="entry name" value="Galactose-binding domain-like"/>
    <property type="match status" value="1"/>
</dbReference>
<dbReference type="InterPro" id="IPR040605">
    <property type="entry name" value="Glyco_hydro2_dom5"/>
</dbReference>
<dbReference type="InterPro" id="IPR051913">
    <property type="entry name" value="GH2_Domain-Containing"/>
</dbReference>
<dbReference type="SUPFAM" id="SSF49785">
    <property type="entry name" value="Galactose-binding domain-like"/>
    <property type="match status" value="1"/>
</dbReference>
<dbReference type="InterPro" id="IPR017853">
    <property type="entry name" value="GH"/>
</dbReference>
<dbReference type="Pfam" id="PF18565">
    <property type="entry name" value="Glyco_hydro2_C5"/>
    <property type="match status" value="1"/>
</dbReference>
<dbReference type="InterPro" id="IPR013783">
    <property type="entry name" value="Ig-like_fold"/>
</dbReference>
<evidence type="ECO:0000259" key="7">
    <source>
        <dbReference type="Pfam" id="PF02837"/>
    </source>
</evidence>
<keyword evidence="3 4" id="KW-0326">Glycosidase</keyword>
<dbReference type="AlphaFoldDB" id="A0A9D2M2T3"/>
<accession>A0A9D2M2T3</accession>
<name>A0A9D2M2T3_9FIRM</name>
<comment type="caution">
    <text evidence="9">The sequence shown here is derived from an EMBL/GenBank/DDBJ whole genome shotgun (WGS) entry which is preliminary data.</text>
</comment>
<keyword evidence="2 4" id="KW-0378">Hydrolase</keyword>
<dbReference type="PANTHER" id="PTHR42732">
    <property type="entry name" value="BETA-GALACTOSIDASE"/>
    <property type="match status" value="1"/>
</dbReference>
<dbReference type="PANTHER" id="PTHR42732:SF1">
    <property type="entry name" value="BETA-MANNOSIDASE"/>
    <property type="match status" value="1"/>
</dbReference>
<dbReference type="GO" id="GO:0005975">
    <property type="term" value="P:carbohydrate metabolic process"/>
    <property type="evidence" value="ECO:0007669"/>
    <property type="project" value="InterPro"/>
</dbReference>
<evidence type="ECO:0000313" key="10">
    <source>
        <dbReference type="Proteomes" id="UP000824209"/>
    </source>
</evidence>
<evidence type="ECO:0000256" key="2">
    <source>
        <dbReference type="ARBA" id="ARBA00022801"/>
    </source>
</evidence>
<evidence type="ECO:0000256" key="3">
    <source>
        <dbReference type="ARBA" id="ARBA00023295"/>
    </source>
</evidence>
<gene>
    <name evidence="9" type="ORF">H9943_08370</name>
</gene>
<dbReference type="EMBL" id="DWYA01000071">
    <property type="protein sequence ID" value="HJB40391.1"/>
    <property type="molecule type" value="Genomic_DNA"/>
</dbReference>
<reference evidence="9" key="1">
    <citation type="journal article" date="2021" name="PeerJ">
        <title>Extensive microbial diversity within the chicken gut microbiome revealed by metagenomics and culture.</title>
        <authorList>
            <person name="Gilroy R."/>
            <person name="Ravi A."/>
            <person name="Getino M."/>
            <person name="Pursley I."/>
            <person name="Horton D.L."/>
            <person name="Alikhan N.F."/>
            <person name="Baker D."/>
            <person name="Gharbi K."/>
            <person name="Hall N."/>
            <person name="Watson M."/>
            <person name="Adriaenssens E.M."/>
            <person name="Foster-Nyarko E."/>
            <person name="Jarju S."/>
            <person name="Secka A."/>
            <person name="Antonio M."/>
            <person name="Oren A."/>
            <person name="Chaudhuri R.R."/>
            <person name="La Ragione R."/>
            <person name="Hildebrand F."/>
            <person name="Pallen M.J."/>
        </authorList>
    </citation>
    <scope>NUCLEOTIDE SEQUENCE</scope>
    <source>
        <strain evidence="9">ChiBcec8-14828</strain>
    </source>
</reference>
<dbReference type="InterPro" id="IPR008979">
    <property type="entry name" value="Galactose-bd-like_sf"/>
</dbReference>
<dbReference type="InterPro" id="IPR006102">
    <property type="entry name" value="Ig-like_GH2"/>
</dbReference>
<dbReference type="InterPro" id="IPR023230">
    <property type="entry name" value="Glyco_hydro_2_CS"/>
</dbReference>
<dbReference type="PROSITE" id="PS00608">
    <property type="entry name" value="GLYCOSYL_HYDROL_F2_2"/>
    <property type="match status" value="1"/>
</dbReference>
<protein>
    <submittedName>
        <fullName evidence="9">Glycoside hydrolase family 2 protein</fullName>
    </submittedName>
</protein>
<dbReference type="InterPro" id="IPR036156">
    <property type="entry name" value="Beta-gal/glucu_dom_sf"/>
</dbReference>
<evidence type="ECO:0000256" key="1">
    <source>
        <dbReference type="ARBA" id="ARBA00007401"/>
    </source>
</evidence>
<dbReference type="Pfam" id="PF02836">
    <property type="entry name" value="Glyco_hydro_2_C"/>
    <property type="match status" value="1"/>
</dbReference>
<dbReference type="Pfam" id="PF02837">
    <property type="entry name" value="Glyco_hydro_2_N"/>
    <property type="match status" value="1"/>
</dbReference>
<evidence type="ECO:0000259" key="8">
    <source>
        <dbReference type="Pfam" id="PF18565"/>
    </source>
</evidence>
<dbReference type="Gene3D" id="3.20.20.80">
    <property type="entry name" value="Glycosidases"/>
    <property type="match status" value="1"/>
</dbReference>
<dbReference type="InterPro" id="IPR006103">
    <property type="entry name" value="Glyco_hydro_2_cat"/>
</dbReference>
<dbReference type="Pfam" id="PF00703">
    <property type="entry name" value="Glyco_hydro_2"/>
    <property type="match status" value="1"/>
</dbReference>
<evidence type="ECO:0000259" key="6">
    <source>
        <dbReference type="Pfam" id="PF02836"/>
    </source>
</evidence>
<sequence length="767" mass="87696">MRKVISLNNEWYYKPSFSPQDILCPQEKAQTAFEQVALPHTNRELPYHYFSDQDFRFVSCYKKYLFFSSENRGKLVFLDFEGVMTYAEVYVNGVLAGSHKGGYTGFSVAITDFIRWDAENEITVSVDSTERPDIPPFGGQIDYLTFGGIYREVQLRMVEPTYLESLFVKTDDVLQEQKRMCAEVLVQTAGQSGCELTVSLYDEGVCLAQKEMTVSAQESAVTVELKEVTQVSLWTLEQPKLYQVVCTLKKDGEVVDEICEKIGFRQARFEPDGFFLNGERVKLRGLNRHQSFPYVGYAMPERVQKKDADILKHELGLNVVRTSHYPQSKHFLNRCDEIGLLVFEEIPGWQHIGNEAWKEQAVEDVRQMILRDRNHPSIILWGVRINESLDDHEFYLKTNEMAHQLDPTRQTGGVRYLTHSDFLEDVYTMNDFVHDNGHGKYLSKVIKDYKTYDNIQEIDGETTALREPQTVTGQGKDVPYLVTEYCGHMYPAKRFDQEERLVEMALRHARIQNASYGNQTISGAIGWCAFDYNTHADFGSGDKICYHGVMDAFRVPKFAAYVYSSQVEPEEKIVLEPATYWTRGDRSMGGVIPLTIFTNCDEVHAYCGGELLGVYYPSRELYPHLPHPPVVIDRMEGGWGSKWTDAEFIGYWNGKQAVRRTYQADPVPTFFELQPDSKVLMSDGDTWDATRVVFSITDQSHREMPFFSDPVQVTVTGAGELIGPNLLTAIGGKAVFWVKTTRQKGMISIQVQTPRLKEPVCDEIYVK</sequence>
<feature type="domain" description="Glycosyl hydrolases family 2 sugar binding" evidence="7">
    <location>
        <begin position="59"/>
        <end position="155"/>
    </location>
</feature>
<dbReference type="PRINTS" id="PR00132">
    <property type="entry name" value="GLHYDRLASE2"/>
</dbReference>
<dbReference type="GO" id="GO:0004553">
    <property type="term" value="F:hydrolase activity, hydrolyzing O-glycosyl compounds"/>
    <property type="evidence" value="ECO:0007669"/>
    <property type="project" value="InterPro"/>
</dbReference>
<feature type="domain" description="Glycoside hydrolase family 2 catalytic" evidence="6">
    <location>
        <begin position="273"/>
        <end position="562"/>
    </location>
</feature>
<dbReference type="Proteomes" id="UP000824209">
    <property type="component" value="Unassembled WGS sequence"/>
</dbReference>
<evidence type="ECO:0000313" key="9">
    <source>
        <dbReference type="EMBL" id="HJB40391.1"/>
    </source>
</evidence>
<comment type="similarity">
    <text evidence="1 4">Belongs to the glycosyl hydrolase 2 family.</text>
</comment>
<dbReference type="Gene3D" id="2.60.40.10">
    <property type="entry name" value="Immunoglobulins"/>
    <property type="match status" value="2"/>
</dbReference>
<feature type="domain" description="Glycoside hydrolase family 2 immunoglobulin-like beta-sandwich" evidence="5">
    <location>
        <begin position="161"/>
        <end position="265"/>
    </location>
</feature>
<proteinExistence type="inferred from homology"/>
<feature type="domain" description="Glycoside hydrolase family 2" evidence="8">
    <location>
        <begin position="672"/>
        <end position="758"/>
    </location>
</feature>
<dbReference type="InterPro" id="IPR023232">
    <property type="entry name" value="Glyco_hydro_2_AS"/>
</dbReference>
<dbReference type="PROSITE" id="PS00719">
    <property type="entry name" value="GLYCOSYL_HYDROL_F2_1"/>
    <property type="match status" value="1"/>
</dbReference>
<dbReference type="SUPFAM" id="SSF49303">
    <property type="entry name" value="beta-Galactosidase/glucuronidase domain"/>
    <property type="match status" value="1"/>
</dbReference>
<reference evidence="9" key="2">
    <citation type="submission" date="2021-04" db="EMBL/GenBank/DDBJ databases">
        <authorList>
            <person name="Gilroy R."/>
        </authorList>
    </citation>
    <scope>NUCLEOTIDE SEQUENCE</scope>
    <source>
        <strain evidence="9">ChiBcec8-14828</strain>
    </source>
</reference>
<organism evidence="9 10">
    <name type="scientific">Candidatus Ruthenibacterium avium</name>
    <dbReference type="NCBI Taxonomy" id="2838751"/>
    <lineage>
        <taxon>Bacteria</taxon>
        <taxon>Bacillati</taxon>
        <taxon>Bacillota</taxon>
        <taxon>Clostridia</taxon>
        <taxon>Eubacteriales</taxon>
        <taxon>Oscillospiraceae</taxon>
        <taxon>Ruthenibacterium</taxon>
    </lineage>
</organism>
<evidence type="ECO:0000259" key="5">
    <source>
        <dbReference type="Pfam" id="PF00703"/>
    </source>
</evidence>
<dbReference type="InterPro" id="IPR006104">
    <property type="entry name" value="Glyco_hydro_2_N"/>
</dbReference>
<dbReference type="SUPFAM" id="SSF51445">
    <property type="entry name" value="(Trans)glycosidases"/>
    <property type="match status" value="1"/>
</dbReference>
<evidence type="ECO:0000256" key="4">
    <source>
        <dbReference type="RuleBase" id="RU361154"/>
    </source>
</evidence>
<dbReference type="InterPro" id="IPR006101">
    <property type="entry name" value="Glyco_hydro_2"/>
</dbReference>